<dbReference type="Proteomes" id="UP000013521">
    <property type="component" value="Unassembled WGS sequence"/>
</dbReference>
<dbReference type="EMBL" id="KB916679">
    <property type="protein sequence ID" value="EOD44712.1"/>
    <property type="molecule type" value="Genomic_DNA"/>
</dbReference>
<reference evidence="2" key="1">
    <citation type="journal article" date="2013" name="Genome Announc.">
        <title>Draft genome sequence of Neofusicoccum parvum isolate UCR-NP2, a fungal vascular pathogen associated with grapevine cankers.</title>
        <authorList>
            <person name="Blanco-Ulate B."/>
            <person name="Rolshausen P."/>
            <person name="Cantu D."/>
        </authorList>
    </citation>
    <scope>NUCLEOTIDE SEQUENCE [LARGE SCALE GENOMIC DNA]</scope>
    <source>
        <strain evidence="2">UCR-NP2</strain>
    </source>
</reference>
<dbReference type="KEGG" id="npa:UCRNP2_8590"/>
<gene>
    <name evidence="1" type="ORF">UCRNP2_8590</name>
</gene>
<dbReference type="HOGENOM" id="CLU_1805896_0_0_1"/>
<accession>R1EB63</accession>
<sequence>MDIRDFLHSSRAAASNLYSQPRAEISAITEALEAFHPTHARAIAREMTSLILEDAERFHGWKYPLDGPLRITVSLKIAREAHARESRTTACLAVRDGGRTGGMAEEWTCEAWGPLEAMLGLRDMMRFMGILGPTEEELRGERN</sequence>
<dbReference type="AlphaFoldDB" id="R1EB63"/>
<evidence type="ECO:0000313" key="2">
    <source>
        <dbReference type="Proteomes" id="UP000013521"/>
    </source>
</evidence>
<name>R1EB63_BOTPV</name>
<protein>
    <submittedName>
        <fullName evidence="1">Uncharacterized protein</fullName>
    </submittedName>
</protein>
<proteinExistence type="predicted"/>
<organism evidence="1 2">
    <name type="scientific">Botryosphaeria parva (strain UCR-NP2)</name>
    <name type="common">Grapevine canker fungus</name>
    <name type="synonym">Neofusicoccum parvum</name>
    <dbReference type="NCBI Taxonomy" id="1287680"/>
    <lineage>
        <taxon>Eukaryota</taxon>
        <taxon>Fungi</taxon>
        <taxon>Dikarya</taxon>
        <taxon>Ascomycota</taxon>
        <taxon>Pezizomycotina</taxon>
        <taxon>Dothideomycetes</taxon>
        <taxon>Dothideomycetes incertae sedis</taxon>
        <taxon>Botryosphaeriales</taxon>
        <taxon>Botryosphaeriaceae</taxon>
        <taxon>Neofusicoccum</taxon>
    </lineage>
</organism>
<evidence type="ECO:0000313" key="1">
    <source>
        <dbReference type="EMBL" id="EOD44712.1"/>
    </source>
</evidence>